<protein>
    <submittedName>
        <fullName evidence="1">Uncharacterized protein</fullName>
    </submittedName>
</protein>
<proteinExistence type="predicted"/>
<gene>
    <name evidence="1" type="ORF">Hokovirus_3_298</name>
</gene>
<accession>A0A1V0SH28</accession>
<evidence type="ECO:0000313" key="1">
    <source>
        <dbReference type="EMBL" id="ARF11025.1"/>
    </source>
</evidence>
<dbReference type="EMBL" id="KY684105">
    <property type="protein sequence ID" value="ARF11025.1"/>
    <property type="molecule type" value="Genomic_DNA"/>
</dbReference>
<name>A0A1V0SH28_9VIRU</name>
<reference evidence="1" key="1">
    <citation type="journal article" date="2017" name="Science">
        <title>Giant viruses with an expanded complement of translation system components.</title>
        <authorList>
            <person name="Schulz F."/>
            <person name="Yutin N."/>
            <person name="Ivanova N.N."/>
            <person name="Ortega D.R."/>
            <person name="Lee T.K."/>
            <person name="Vierheilig J."/>
            <person name="Daims H."/>
            <person name="Horn M."/>
            <person name="Wagner M."/>
            <person name="Jensen G.J."/>
            <person name="Kyrpides N.C."/>
            <person name="Koonin E.V."/>
            <person name="Woyke T."/>
        </authorList>
    </citation>
    <scope>NUCLEOTIDE SEQUENCE</scope>
    <source>
        <strain evidence="1">HKV1</strain>
    </source>
</reference>
<sequence>MINIEDTLLKEEPKLYNRNYVYLQLLEKRLKKFEYIKKHKIIAYPYSSSNNEYLEEQDYSEIEYSNNHKTRKFLNENDTIILKELLEINLEHINIFSPYLEKNICSDQEIYKSLEKIKLQYLGIKQYFQIGEKLKKYDIKKNYYKYIYCLDTNDTGYIYLEKTYLYVFKVLDPDFDKEYIFYSSFSNRFYKTNDFIKLDYITIDKFELQLQIIEKNMLITGDYYKFNFLDLDNKPINNNKYFSVNIINYPHNHGWIHSFVNLDVYEKNIFIKGIQKKN</sequence>
<organism evidence="1">
    <name type="scientific">Hokovirus HKV1</name>
    <dbReference type="NCBI Taxonomy" id="1977638"/>
    <lineage>
        <taxon>Viruses</taxon>
        <taxon>Varidnaviria</taxon>
        <taxon>Bamfordvirae</taxon>
        <taxon>Nucleocytoviricota</taxon>
        <taxon>Megaviricetes</taxon>
        <taxon>Imitervirales</taxon>
        <taxon>Mimiviridae</taxon>
        <taxon>Klosneuvirinae</taxon>
        <taxon>Hokovirus</taxon>
    </lineage>
</organism>